<organism evidence="2 3">
    <name type="scientific">Gadus morhua</name>
    <name type="common">Atlantic cod</name>
    <dbReference type="NCBI Taxonomy" id="8049"/>
    <lineage>
        <taxon>Eukaryota</taxon>
        <taxon>Metazoa</taxon>
        <taxon>Chordata</taxon>
        <taxon>Craniata</taxon>
        <taxon>Vertebrata</taxon>
        <taxon>Euteleostomi</taxon>
        <taxon>Actinopterygii</taxon>
        <taxon>Neopterygii</taxon>
        <taxon>Teleostei</taxon>
        <taxon>Neoteleostei</taxon>
        <taxon>Acanthomorphata</taxon>
        <taxon>Zeiogadaria</taxon>
        <taxon>Gadariae</taxon>
        <taxon>Gadiformes</taxon>
        <taxon>Gadoidei</taxon>
        <taxon>Gadidae</taxon>
        <taxon>Gadus</taxon>
    </lineage>
</organism>
<name>A0A8C4Z7D7_GADMO</name>
<evidence type="ECO:0000313" key="3">
    <source>
        <dbReference type="Proteomes" id="UP000694546"/>
    </source>
</evidence>
<dbReference type="GeneTree" id="ENSGT00520000055666"/>
<dbReference type="Proteomes" id="UP000694546">
    <property type="component" value="Chromosome 11"/>
</dbReference>
<evidence type="ECO:0000259" key="1">
    <source>
        <dbReference type="Pfam" id="PF15059"/>
    </source>
</evidence>
<dbReference type="GeneID" id="115554785"/>
<dbReference type="AlphaFoldDB" id="A0A8C4Z7D7"/>
<evidence type="ECO:0000313" key="2">
    <source>
        <dbReference type="Ensembl" id="ENSGMOP00000007452.2"/>
    </source>
</evidence>
<dbReference type="Ensembl" id="ENSGMOT00000007666.2">
    <property type="protein sequence ID" value="ENSGMOP00000007452.2"/>
    <property type="gene ID" value="ENSGMOG00000007004.2"/>
</dbReference>
<proteinExistence type="predicted"/>
<accession>A0A8C4Z7D7</accession>
<dbReference type="PANTHER" id="PTHR22192:SF17">
    <property type="entry name" value="SPERIOLIN-LIKE PROTEIN"/>
    <property type="match status" value="1"/>
</dbReference>
<dbReference type="OrthoDB" id="6114770at2759"/>
<dbReference type="KEGG" id="gmh:115554785"/>
<feature type="domain" description="Speriolin C-terminal" evidence="1">
    <location>
        <begin position="130"/>
        <end position="277"/>
    </location>
</feature>
<dbReference type="OMA" id="LLNCLCY"/>
<reference evidence="2" key="2">
    <citation type="submission" date="2025-09" db="UniProtKB">
        <authorList>
            <consortium name="Ensembl"/>
        </authorList>
    </citation>
    <scope>IDENTIFICATION</scope>
</reference>
<reference evidence="2" key="1">
    <citation type="submission" date="2025-08" db="UniProtKB">
        <authorList>
            <consortium name="Ensembl"/>
        </authorList>
    </citation>
    <scope>IDENTIFICATION</scope>
</reference>
<sequence>MASMDFEQANVTLLSENENLKHSNNHLNMVLNLVKESLELTTKNNVSSWGVHMDPEGSKPTTHIQDTLGKSQFRRNLHQRGLKPVHKTSSPISFESFIKSSMHTQTRVKPAVETYSQSSVPRKVKDPERLIGEIAFQLDRRILSHVFQSQARLYGFTVLNIPEKIIQVSSHPLIGRVDEGYGLHVSQRYTDLMGRLAQLGYNRTLHPPFTEFIVNTYGILKQRPDSYTAQKMDYNNVYVLREVIFSTAPGKLVPDLLLLLSCLSDMARTDRKPLLLW</sequence>
<keyword evidence="3" id="KW-1185">Reference proteome</keyword>
<dbReference type="InterPro" id="IPR029384">
    <property type="entry name" value="Speriolin_C"/>
</dbReference>
<protein>
    <recommendedName>
        <fullName evidence="1">Speriolin C-terminal domain-containing protein</fullName>
    </recommendedName>
</protein>
<dbReference type="RefSeq" id="XP_030227488.1">
    <property type="nucleotide sequence ID" value="XM_030371628.1"/>
</dbReference>
<gene>
    <name evidence="2" type="primary">spatc1l</name>
</gene>
<dbReference type="Pfam" id="PF15059">
    <property type="entry name" value="Speriolin_C"/>
    <property type="match status" value="1"/>
</dbReference>
<dbReference type="PANTHER" id="PTHR22192">
    <property type="entry name" value="SPERIOLIN"/>
    <property type="match status" value="1"/>
</dbReference>
<dbReference type="GO" id="GO:0005813">
    <property type="term" value="C:centrosome"/>
    <property type="evidence" value="ECO:0007669"/>
    <property type="project" value="TreeGrafter"/>
</dbReference>
<dbReference type="InterPro" id="IPR026715">
    <property type="entry name" value="SPATC1"/>
</dbReference>